<dbReference type="SUPFAM" id="SSF53474">
    <property type="entry name" value="alpha/beta-Hydrolases"/>
    <property type="match status" value="1"/>
</dbReference>
<dbReference type="AlphaFoldDB" id="A0A919SVV4"/>
<organism evidence="1 2">
    <name type="scientific">Winogradskya consettensis</name>
    <dbReference type="NCBI Taxonomy" id="113560"/>
    <lineage>
        <taxon>Bacteria</taxon>
        <taxon>Bacillati</taxon>
        <taxon>Actinomycetota</taxon>
        <taxon>Actinomycetes</taxon>
        <taxon>Micromonosporales</taxon>
        <taxon>Micromonosporaceae</taxon>
        <taxon>Winogradskya</taxon>
    </lineage>
</organism>
<dbReference type="InterPro" id="IPR029058">
    <property type="entry name" value="AB_hydrolase_fold"/>
</dbReference>
<name>A0A919SVV4_9ACTN</name>
<reference evidence="1" key="1">
    <citation type="submission" date="2021-03" db="EMBL/GenBank/DDBJ databases">
        <title>Whole genome shotgun sequence of Actinoplanes consettensis NBRC 14913.</title>
        <authorList>
            <person name="Komaki H."/>
            <person name="Tamura T."/>
        </authorList>
    </citation>
    <scope>NUCLEOTIDE SEQUENCE</scope>
    <source>
        <strain evidence="1">NBRC 14913</strain>
    </source>
</reference>
<dbReference type="Gene3D" id="3.40.50.1820">
    <property type="entry name" value="alpha/beta hydrolase"/>
    <property type="match status" value="1"/>
</dbReference>
<protein>
    <recommendedName>
        <fullName evidence="3">Hydrolase</fullName>
    </recommendedName>
</protein>
<dbReference type="InterPro" id="IPR010662">
    <property type="entry name" value="RBBP9/YdeN"/>
</dbReference>
<evidence type="ECO:0008006" key="3">
    <source>
        <dbReference type="Google" id="ProtNLM"/>
    </source>
</evidence>
<evidence type="ECO:0000313" key="1">
    <source>
        <dbReference type="EMBL" id="GIM79591.1"/>
    </source>
</evidence>
<evidence type="ECO:0000313" key="2">
    <source>
        <dbReference type="Proteomes" id="UP000680865"/>
    </source>
</evidence>
<dbReference type="Proteomes" id="UP000680865">
    <property type="component" value="Unassembled WGS sequence"/>
</dbReference>
<dbReference type="Pfam" id="PF06821">
    <property type="entry name" value="Ser_hydrolase"/>
    <property type="match status" value="1"/>
</dbReference>
<sequence>MHGGQNQRPIKHWQYLLAQELTRRGHPVRYPQLPESDAPVLKDWLTAIENELAGAAGSELVVIAHSLSCAAWLHLSRRGSVHLPVARLLFVAPPSPEYLAGEPIFAEFVPPPGAHHDVTATSVAQPRLVCTTDDPVCRPSADVVYPGVFSTDHIPGGGHLDLAAGYGRWPSMVEWCDNPGVRLVTNKK</sequence>
<accession>A0A919SVV4</accession>
<dbReference type="EMBL" id="BOQP01000039">
    <property type="protein sequence ID" value="GIM79591.1"/>
    <property type="molecule type" value="Genomic_DNA"/>
</dbReference>
<proteinExistence type="predicted"/>
<keyword evidence="2" id="KW-1185">Reference proteome</keyword>
<dbReference type="GO" id="GO:0016787">
    <property type="term" value="F:hydrolase activity"/>
    <property type="evidence" value="ECO:0007669"/>
    <property type="project" value="InterPro"/>
</dbReference>
<comment type="caution">
    <text evidence="1">The sequence shown here is derived from an EMBL/GenBank/DDBJ whole genome shotgun (WGS) entry which is preliminary data.</text>
</comment>
<gene>
    <name evidence="1" type="ORF">Aco04nite_66310</name>
</gene>